<proteinExistence type="predicted"/>
<keyword evidence="3" id="KW-1185">Reference proteome</keyword>
<name>A0A556QRG4_9BACT</name>
<keyword evidence="1" id="KW-0732">Signal</keyword>
<evidence type="ECO:0000256" key="1">
    <source>
        <dbReference type="SAM" id="SignalP"/>
    </source>
</evidence>
<protein>
    <submittedName>
        <fullName evidence="2">Uncharacterized protein</fullName>
    </submittedName>
</protein>
<gene>
    <name evidence="2" type="ORF">FPL22_08065</name>
</gene>
<dbReference type="Proteomes" id="UP000315648">
    <property type="component" value="Unassembled WGS sequence"/>
</dbReference>
<feature type="signal peptide" evidence="1">
    <location>
        <begin position="1"/>
        <end position="19"/>
    </location>
</feature>
<comment type="caution">
    <text evidence="2">The sequence shown here is derived from an EMBL/GenBank/DDBJ whole genome shotgun (WGS) entry which is preliminary data.</text>
</comment>
<reference evidence="2 3" key="1">
    <citation type="submission" date="2019-07" db="EMBL/GenBank/DDBJ databases">
        <title>Description of 53C-WASEF.</title>
        <authorList>
            <person name="Pitt A."/>
            <person name="Hahn M.W."/>
        </authorList>
    </citation>
    <scope>NUCLEOTIDE SEQUENCE [LARGE SCALE GENOMIC DNA]</scope>
    <source>
        <strain evidence="2 3">53C-WASEF</strain>
    </source>
</reference>
<organism evidence="2 3">
    <name type="scientific">Rariglobus hedericola</name>
    <dbReference type="NCBI Taxonomy" id="2597822"/>
    <lineage>
        <taxon>Bacteria</taxon>
        <taxon>Pseudomonadati</taxon>
        <taxon>Verrucomicrobiota</taxon>
        <taxon>Opitutia</taxon>
        <taxon>Opitutales</taxon>
        <taxon>Opitutaceae</taxon>
        <taxon>Rariglobus</taxon>
    </lineage>
</organism>
<evidence type="ECO:0000313" key="2">
    <source>
        <dbReference type="EMBL" id="TSJ79235.1"/>
    </source>
</evidence>
<feature type="chain" id="PRO_5021965183" evidence="1">
    <location>
        <begin position="20"/>
        <end position="203"/>
    </location>
</feature>
<evidence type="ECO:0000313" key="3">
    <source>
        <dbReference type="Proteomes" id="UP000315648"/>
    </source>
</evidence>
<accession>A0A556QRG4</accession>
<dbReference type="EMBL" id="VMBG01000001">
    <property type="protein sequence ID" value="TSJ79235.1"/>
    <property type="molecule type" value="Genomic_DNA"/>
</dbReference>
<dbReference type="AlphaFoldDB" id="A0A556QRG4"/>
<sequence>MTAFLRLILVFLLGASIHAAETLSTSNAANLVGNQTGVVTRVIFVKIYGGESQSYLVESKGDTLVVQRNLGSPSAPLKVGDSITFDILQYKNPASKQPVLVFLEEPNAEFQERYRKASAKAAPAADSRPNVDLVIKQDGTFTVGGVATKQEGLSGLIQKIPKDAVVTLHSHPESSYTLTVKVLELLAAENIKNVTFTADSETP</sequence>
<dbReference type="RefSeq" id="WP_144229578.1">
    <property type="nucleotide sequence ID" value="NZ_CBCRVV010000018.1"/>
</dbReference>